<comment type="caution">
    <text evidence="1">The sequence shown here is derived from an EMBL/GenBank/DDBJ whole genome shotgun (WGS) entry which is preliminary data.</text>
</comment>
<dbReference type="OrthoDB" id="457594at2"/>
<proteinExistence type="predicted"/>
<keyword evidence="2" id="KW-1185">Reference proteome</keyword>
<dbReference type="Gene3D" id="2.40.128.20">
    <property type="match status" value="1"/>
</dbReference>
<dbReference type="EMBL" id="CZCU02000156">
    <property type="protein sequence ID" value="VXD24129.1"/>
    <property type="molecule type" value="Genomic_DNA"/>
</dbReference>
<protein>
    <recommendedName>
        <fullName evidence="3">DUF3598 domain-containing protein</fullName>
    </recommendedName>
</protein>
<dbReference type="AlphaFoldDB" id="A0A7Z9BWV2"/>
<dbReference type="Proteomes" id="UP000184550">
    <property type="component" value="Unassembled WGS sequence"/>
</dbReference>
<sequence length="161" mass="18297">MNSPNQPLLKDFKVFPKHIGTWQGNWIIFDENYQEKTRFTAVLTQNIVENQWVQTNVTTYSNGQCVTQHFLGTVIGEGKLLIDSSDSAFADYKSIAIEADENIIVFQVWDKQTGQLRAVETITLINPSERVRTTQSLNPETGKLRGFMVITEQKIVEKDSA</sequence>
<evidence type="ECO:0008006" key="3">
    <source>
        <dbReference type="Google" id="ProtNLM"/>
    </source>
</evidence>
<dbReference type="SUPFAM" id="SSF50814">
    <property type="entry name" value="Lipocalins"/>
    <property type="match status" value="1"/>
</dbReference>
<name>A0A7Z9BWV2_9CYAN</name>
<evidence type="ECO:0000313" key="2">
    <source>
        <dbReference type="Proteomes" id="UP000184550"/>
    </source>
</evidence>
<reference evidence="1" key="1">
    <citation type="submission" date="2019-10" db="EMBL/GenBank/DDBJ databases">
        <authorList>
            <consortium name="Genoscope - CEA"/>
            <person name="William W."/>
        </authorList>
    </citation>
    <scope>NUCLEOTIDE SEQUENCE [LARGE SCALE GENOMIC DNA]</scope>
    <source>
        <strain evidence="1">BBR_PRJEB10992</strain>
    </source>
</reference>
<dbReference type="InterPro" id="IPR012674">
    <property type="entry name" value="Calycin"/>
</dbReference>
<gene>
    <name evidence="1" type="ORF">PL8927_790200</name>
</gene>
<organism evidence="1 2">
    <name type="scientific">Planktothrix serta PCC 8927</name>
    <dbReference type="NCBI Taxonomy" id="671068"/>
    <lineage>
        <taxon>Bacteria</taxon>
        <taxon>Bacillati</taxon>
        <taxon>Cyanobacteriota</taxon>
        <taxon>Cyanophyceae</taxon>
        <taxon>Oscillatoriophycideae</taxon>
        <taxon>Oscillatoriales</taxon>
        <taxon>Microcoleaceae</taxon>
        <taxon>Planktothrix</taxon>
    </lineage>
</organism>
<evidence type="ECO:0000313" key="1">
    <source>
        <dbReference type="EMBL" id="VXD24129.1"/>
    </source>
</evidence>
<dbReference type="RefSeq" id="WP_083625847.1">
    <property type="nucleotide sequence ID" value="NZ_LR734880.1"/>
</dbReference>
<accession>A0A7Z9BWV2</accession>